<sequence length="69" mass="7326">MGGRACTHPCAFTGFYIQTKQTKRKGTANADAIFVNANNSLISTSRFGDTDSVENIVADVGVFISPLSL</sequence>
<dbReference type="EMBL" id="AEIU01000069">
    <property type="protein sequence ID" value="EFP96877.1"/>
    <property type="molecule type" value="Genomic_DNA"/>
</dbReference>
<protein>
    <submittedName>
        <fullName evidence="1">Uncharacterized protein</fullName>
    </submittedName>
</protein>
<evidence type="ECO:0000313" key="1">
    <source>
        <dbReference type="EMBL" id="EFP96877.1"/>
    </source>
</evidence>
<accession>E3BJV8</accession>
<dbReference type="AlphaFoldDB" id="E3BJV8"/>
<gene>
    <name evidence="1" type="ORF">VIBC2010_07904</name>
</gene>
<dbReference type="STRING" id="796620.VIBC2010_07904"/>
<comment type="caution">
    <text evidence="1">The sequence shown here is derived from an EMBL/GenBank/DDBJ whole genome shotgun (WGS) entry which is preliminary data.</text>
</comment>
<proteinExistence type="predicted"/>
<name>E3BJV8_9VIBR</name>
<evidence type="ECO:0000313" key="2">
    <source>
        <dbReference type="Proteomes" id="UP000002943"/>
    </source>
</evidence>
<dbReference type="Proteomes" id="UP000002943">
    <property type="component" value="Unassembled WGS sequence"/>
</dbReference>
<organism evidence="1 2">
    <name type="scientific">Vibrio caribbeanicus ATCC BAA-2122</name>
    <dbReference type="NCBI Taxonomy" id="796620"/>
    <lineage>
        <taxon>Bacteria</taxon>
        <taxon>Pseudomonadati</taxon>
        <taxon>Pseudomonadota</taxon>
        <taxon>Gammaproteobacteria</taxon>
        <taxon>Vibrionales</taxon>
        <taxon>Vibrionaceae</taxon>
        <taxon>Vibrio</taxon>
    </lineage>
</organism>
<reference evidence="1 2" key="1">
    <citation type="journal article" date="2012" name="Int. J. Syst. Evol. Microbiol.">
        <title>Vibrio caribbeanicus sp. nov., isolated from the marine sponge Scleritoderma cyanea.</title>
        <authorList>
            <person name="Hoffmann M."/>
            <person name="Monday S.R."/>
            <person name="Allard M.W."/>
            <person name="Strain E.A."/>
            <person name="Whittaker P."/>
            <person name="Naum M."/>
            <person name="McCarthy P.J."/>
            <person name="Lopez J.V."/>
            <person name="Fischer M."/>
            <person name="Brown E.W."/>
        </authorList>
    </citation>
    <scope>NUCLEOTIDE SEQUENCE [LARGE SCALE GENOMIC DNA]</scope>
    <source>
        <strain evidence="1 2">ATCC BAA-2122</strain>
    </source>
</reference>
<keyword evidence="2" id="KW-1185">Reference proteome</keyword>